<comment type="caution">
    <text evidence="1">The sequence shown here is derived from an EMBL/GenBank/DDBJ whole genome shotgun (WGS) entry which is preliminary data.</text>
</comment>
<dbReference type="Proteomes" id="UP001396334">
    <property type="component" value="Unassembled WGS sequence"/>
</dbReference>
<gene>
    <name evidence="1" type="ORF">V6N11_051288</name>
</gene>
<keyword evidence="2" id="KW-1185">Reference proteome</keyword>
<dbReference type="EMBL" id="JBBPBN010000262">
    <property type="protein sequence ID" value="KAK8491276.1"/>
    <property type="molecule type" value="Genomic_DNA"/>
</dbReference>
<accession>A0ABR2ADK8</accession>
<evidence type="ECO:0000313" key="1">
    <source>
        <dbReference type="EMBL" id="KAK8491276.1"/>
    </source>
</evidence>
<reference evidence="1 2" key="1">
    <citation type="journal article" date="2024" name="G3 (Bethesda)">
        <title>Genome assembly of Hibiscus sabdariffa L. provides insights into metabolisms of medicinal natural products.</title>
        <authorList>
            <person name="Kim T."/>
        </authorList>
    </citation>
    <scope>NUCLEOTIDE SEQUENCE [LARGE SCALE GENOMIC DNA]</scope>
    <source>
        <strain evidence="1">TK-2024</strain>
        <tissue evidence="1">Old leaves</tissue>
    </source>
</reference>
<organism evidence="1 2">
    <name type="scientific">Hibiscus sabdariffa</name>
    <name type="common">roselle</name>
    <dbReference type="NCBI Taxonomy" id="183260"/>
    <lineage>
        <taxon>Eukaryota</taxon>
        <taxon>Viridiplantae</taxon>
        <taxon>Streptophyta</taxon>
        <taxon>Embryophyta</taxon>
        <taxon>Tracheophyta</taxon>
        <taxon>Spermatophyta</taxon>
        <taxon>Magnoliopsida</taxon>
        <taxon>eudicotyledons</taxon>
        <taxon>Gunneridae</taxon>
        <taxon>Pentapetalae</taxon>
        <taxon>rosids</taxon>
        <taxon>malvids</taxon>
        <taxon>Malvales</taxon>
        <taxon>Malvaceae</taxon>
        <taxon>Malvoideae</taxon>
        <taxon>Hibiscus</taxon>
    </lineage>
</organism>
<evidence type="ECO:0000313" key="2">
    <source>
        <dbReference type="Proteomes" id="UP001396334"/>
    </source>
</evidence>
<protein>
    <submittedName>
        <fullName evidence="1">Uncharacterized protein</fullName>
    </submittedName>
</protein>
<sequence>MNPFRAVSMETNSSGSTIADDYEFLTESHSRRNLQGRTTLTWRESNARRAVASCERAKPYRSCLPTVNARVTVSVQGVVFTNGDVKKL</sequence>
<name>A0ABR2ADK8_9ROSI</name>
<proteinExistence type="predicted"/>